<gene>
    <name evidence="2" type="ORF">ISN45_Aa02g000440</name>
</gene>
<feature type="compositionally biased region" description="Polar residues" evidence="1">
    <location>
        <begin position="58"/>
        <end position="81"/>
    </location>
</feature>
<keyword evidence="3" id="KW-1185">Reference proteome</keyword>
<evidence type="ECO:0000256" key="1">
    <source>
        <dbReference type="SAM" id="MobiDB-lite"/>
    </source>
</evidence>
<evidence type="ECO:0000313" key="3">
    <source>
        <dbReference type="Proteomes" id="UP000694240"/>
    </source>
</evidence>
<evidence type="ECO:0000313" key="2">
    <source>
        <dbReference type="EMBL" id="KAG7584644.1"/>
    </source>
</evidence>
<dbReference type="AlphaFoldDB" id="A0A8T2BHM7"/>
<name>A0A8T2BHM7_9BRAS</name>
<feature type="region of interest" description="Disordered" evidence="1">
    <location>
        <begin position="1"/>
        <end position="81"/>
    </location>
</feature>
<feature type="compositionally biased region" description="Basic and acidic residues" evidence="1">
    <location>
        <begin position="1"/>
        <end position="24"/>
    </location>
</feature>
<sequence length="81" mass="9142">MSFRKVEKKPTEMGRQMTHEKSDSDSDNEGTPMTAGGYTEFVARSDSDWDEPFFSGKARSNLTAKQNGPTNSYSRKNFSNH</sequence>
<dbReference type="Proteomes" id="UP000694240">
    <property type="component" value="Chromosome 7"/>
</dbReference>
<organism evidence="2 3">
    <name type="scientific">Arabidopsis thaliana x Arabidopsis arenosa</name>
    <dbReference type="NCBI Taxonomy" id="1240361"/>
    <lineage>
        <taxon>Eukaryota</taxon>
        <taxon>Viridiplantae</taxon>
        <taxon>Streptophyta</taxon>
        <taxon>Embryophyta</taxon>
        <taxon>Tracheophyta</taxon>
        <taxon>Spermatophyta</taxon>
        <taxon>Magnoliopsida</taxon>
        <taxon>eudicotyledons</taxon>
        <taxon>Gunneridae</taxon>
        <taxon>Pentapetalae</taxon>
        <taxon>rosids</taxon>
        <taxon>malvids</taxon>
        <taxon>Brassicales</taxon>
        <taxon>Brassicaceae</taxon>
        <taxon>Camelineae</taxon>
        <taxon>Arabidopsis</taxon>
    </lineage>
</organism>
<dbReference type="EMBL" id="JAEFBK010000007">
    <property type="protein sequence ID" value="KAG7584644.1"/>
    <property type="molecule type" value="Genomic_DNA"/>
</dbReference>
<reference evidence="2 3" key="1">
    <citation type="submission" date="2020-12" db="EMBL/GenBank/DDBJ databases">
        <title>Concerted genomic and epigenomic changes stabilize Arabidopsis allopolyploids.</title>
        <authorList>
            <person name="Chen Z."/>
        </authorList>
    </citation>
    <scope>NUCLEOTIDE SEQUENCE [LARGE SCALE GENOMIC DNA]</scope>
    <source>
        <strain evidence="2">Allo738</strain>
        <tissue evidence="2">Leaf</tissue>
    </source>
</reference>
<protein>
    <submittedName>
        <fullName evidence="2">Uncharacterized protein</fullName>
    </submittedName>
</protein>
<proteinExistence type="predicted"/>
<comment type="caution">
    <text evidence="2">The sequence shown here is derived from an EMBL/GenBank/DDBJ whole genome shotgun (WGS) entry which is preliminary data.</text>
</comment>
<accession>A0A8T2BHM7</accession>